<dbReference type="PANTHER" id="PTHR42840:SF3">
    <property type="entry name" value="BINDING ROSSMANN FOLD OXIDOREDUCTASE, PUTATIVE (AFU_ORTHOLOGUE AFUA_2G10240)-RELATED"/>
    <property type="match status" value="1"/>
</dbReference>
<name>A0A4Z0WAM8_9GAMM</name>
<evidence type="ECO:0000259" key="4">
    <source>
        <dbReference type="Pfam" id="PF02894"/>
    </source>
</evidence>
<dbReference type="SUPFAM" id="SSF55347">
    <property type="entry name" value="Glyceraldehyde-3-phosphate dehydrogenase-like, C-terminal domain"/>
    <property type="match status" value="1"/>
</dbReference>
<dbReference type="Proteomes" id="UP000297475">
    <property type="component" value="Unassembled WGS sequence"/>
</dbReference>
<dbReference type="GO" id="GO:0050112">
    <property type="term" value="F:inositol 2-dehydrogenase (NAD+) activity"/>
    <property type="evidence" value="ECO:0007669"/>
    <property type="project" value="UniProtKB-EC"/>
</dbReference>
<dbReference type="NCBIfam" id="TIGR04380">
    <property type="entry name" value="myo_inos_iolG"/>
    <property type="match status" value="1"/>
</dbReference>
<dbReference type="RefSeq" id="WP_135480680.1">
    <property type="nucleotide sequence ID" value="NZ_SRMF01000001.1"/>
</dbReference>
<dbReference type="Pfam" id="PF02894">
    <property type="entry name" value="GFO_IDH_MocA_C"/>
    <property type="match status" value="1"/>
</dbReference>
<proteinExistence type="inferred from homology"/>
<dbReference type="GO" id="GO:0000166">
    <property type="term" value="F:nucleotide binding"/>
    <property type="evidence" value="ECO:0007669"/>
    <property type="project" value="InterPro"/>
</dbReference>
<dbReference type="InterPro" id="IPR004104">
    <property type="entry name" value="Gfo/Idh/MocA-like_OxRdtase_C"/>
</dbReference>
<sequence length="328" mass="35606">MLNICLFGAGRIGAIHAANVAANPNAQLTCVVDVFAEAAEKLARQYGARVTTVEEALADPEINAVIIASSTDTHADLIEQAAEYGKAIFCEKPIDLDVERTRACIETVKRTGVTCLVGFNRRYDPNFSYLKKQLEDGQLGNLEMVNITSRDPSPPPAKYVQSSGGLFRDMMIHDLDMARWLLGEEPVEVYAAASCLIDPEIGQQGDVDTAMVTLKTASGKLCQITNSRRAVYGYDQRIEVLGSEGMAQANNQLENSVVVTNHDGATGAKPQHFFLERYAEAYRHELNNFIAAVNGTEPVLANENDGLMALLLAEAAVESLQSGRAVRL</sequence>
<keyword evidence="6" id="KW-1185">Reference proteome</keyword>
<evidence type="ECO:0000313" key="5">
    <source>
        <dbReference type="EMBL" id="TGG95202.1"/>
    </source>
</evidence>
<protein>
    <submittedName>
        <fullName evidence="5">Inositol 2-dehydrogenase</fullName>
        <ecNumber evidence="5">1.1.1.18</ecNumber>
    </submittedName>
</protein>
<dbReference type="PANTHER" id="PTHR42840">
    <property type="entry name" value="NAD(P)-BINDING ROSSMANN-FOLD SUPERFAMILY PROTEIN-RELATED"/>
    <property type="match status" value="1"/>
</dbReference>
<dbReference type="InterPro" id="IPR036291">
    <property type="entry name" value="NAD(P)-bd_dom_sf"/>
</dbReference>
<keyword evidence="2 5" id="KW-0560">Oxidoreductase</keyword>
<evidence type="ECO:0000256" key="2">
    <source>
        <dbReference type="ARBA" id="ARBA00023002"/>
    </source>
</evidence>
<dbReference type="AlphaFoldDB" id="A0A4Z0WAM8"/>
<accession>A0A4Z0WAM8</accession>
<gene>
    <name evidence="5" type="primary">iolG</name>
    <name evidence="5" type="ORF">E4656_01920</name>
</gene>
<dbReference type="EC" id="1.1.1.18" evidence="5"/>
<comment type="caution">
    <text evidence="5">The sequence shown here is derived from an EMBL/GenBank/DDBJ whole genome shotgun (WGS) entry which is preliminary data.</text>
</comment>
<organism evidence="5 6">
    <name type="scientific">Natronospirillum operosum</name>
    <dbReference type="NCBI Taxonomy" id="2759953"/>
    <lineage>
        <taxon>Bacteria</taxon>
        <taxon>Pseudomonadati</taxon>
        <taxon>Pseudomonadota</taxon>
        <taxon>Gammaproteobacteria</taxon>
        <taxon>Oceanospirillales</taxon>
        <taxon>Natronospirillaceae</taxon>
        <taxon>Natronospirillum</taxon>
    </lineage>
</organism>
<dbReference type="Pfam" id="PF01408">
    <property type="entry name" value="GFO_IDH_MocA"/>
    <property type="match status" value="1"/>
</dbReference>
<dbReference type="EMBL" id="SRMF01000001">
    <property type="protein sequence ID" value="TGG95202.1"/>
    <property type="molecule type" value="Genomic_DNA"/>
</dbReference>
<dbReference type="SUPFAM" id="SSF51735">
    <property type="entry name" value="NAD(P)-binding Rossmann-fold domains"/>
    <property type="match status" value="1"/>
</dbReference>
<dbReference type="GO" id="GO:0006740">
    <property type="term" value="P:NADPH regeneration"/>
    <property type="evidence" value="ECO:0007669"/>
    <property type="project" value="TreeGrafter"/>
</dbReference>
<dbReference type="Gene3D" id="3.40.50.720">
    <property type="entry name" value="NAD(P)-binding Rossmann-like Domain"/>
    <property type="match status" value="1"/>
</dbReference>
<reference evidence="5 6" key="1">
    <citation type="submission" date="2019-04" db="EMBL/GenBank/DDBJ databases">
        <title>Natronospirillum operosus gen. nov., sp. nov., a haloalkaliphilic satellite isolated from decaying biomass of laboratory culture of cyanobacterium Geitlerinema sp. and proposal of Natronospirillaceae fam. nov. and Saccharospirillaceae fam. nov.</title>
        <authorList>
            <person name="Kevbrin V."/>
            <person name="Boltyanskaya Y."/>
            <person name="Koziaeva V."/>
            <person name="Grouzdev D.S."/>
            <person name="Park M."/>
            <person name="Cho J."/>
        </authorList>
    </citation>
    <scope>NUCLEOTIDE SEQUENCE [LARGE SCALE GENOMIC DNA]</scope>
    <source>
        <strain evidence="5 6">G-116</strain>
    </source>
</reference>
<comment type="similarity">
    <text evidence="1">Belongs to the Gfo/Idh/MocA family.</text>
</comment>
<evidence type="ECO:0000256" key="1">
    <source>
        <dbReference type="ARBA" id="ARBA00010928"/>
    </source>
</evidence>
<feature type="domain" description="Gfo/Idh/MocA-like oxidoreductase C-terminal" evidence="4">
    <location>
        <begin position="131"/>
        <end position="328"/>
    </location>
</feature>
<dbReference type="InterPro" id="IPR000683">
    <property type="entry name" value="Gfo/Idh/MocA-like_OxRdtase_N"/>
</dbReference>
<feature type="domain" description="Gfo/Idh/MocA-like oxidoreductase N-terminal" evidence="3">
    <location>
        <begin position="3"/>
        <end position="119"/>
    </location>
</feature>
<dbReference type="GO" id="GO:0005737">
    <property type="term" value="C:cytoplasm"/>
    <property type="evidence" value="ECO:0007669"/>
    <property type="project" value="TreeGrafter"/>
</dbReference>
<dbReference type="InterPro" id="IPR030827">
    <property type="entry name" value="Myo_inos_IolG"/>
</dbReference>
<evidence type="ECO:0000313" key="6">
    <source>
        <dbReference type="Proteomes" id="UP000297475"/>
    </source>
</evidence>
<evidence type="ECO:0000259" key="3">
    <source>
        <dbReference type="Pfam" id="PF01408"/>
    </source>
</evidence>
<dbReference type="OrthoDB" id="9815825at2"/>
<dbReference type="FunFam" id="3.30.360.10:FF:000023">
    <property type="entry name" value="Inositol 2-dehydrogenase"/>
    <property type="match status" value="1"/>
</dbReference>
<dbReference type="Gene3D" id="3.30.360.10">
    <property type="entry name" value="Dihydrodipicolinate Reductase, domain 2"/>
    <property type="match status" value="1"/>
</dbReference>